<evidence type="ECO:0000313" key="1">
    <source>
        <dbReference type="EnsemblMetazoa" id="Aqu2.1.26070_001"/>
    </source>
</evidence>
<reference evidence="1" key="1">
    <citation type="submission" date="2017-05" db="UniProtKB">
        <authorList>
            <consortium name="EnsemblMetazoa"/>
        </authorList>
    </citation>
    <scope>IDENTIFICATION</scope>
</reference>
<protein>
    <submittedName>
        <fullName evidence="1">Uncharacterized protein</fullName>
    </submittedName>
</protein>
<dbReference type="AlphaFoldDB" id="A0A1X7UEK1"/>
<organism evidence="1">
    <name type="scientific">Amphimedon queenslandica</name>
    <name type="common">Sponge</name>
    <dbReference type="NCBI Taxonomy" id="400682"/>
    <lineage>
        <taxon>Eukaryota</taxon>
        <taxon>Metazoa</taxon>
        <taxon>Porifera</taxon>
        <taxon>Demospongiae</taxon>
        <taxon>Heteroscleromorpha</taxon>
        <taxon>Haplosclerida</taxon>
        <taxon>Niphatidae</taxon>
        <taxon>Amphimedon</taxon>
    </lineage>
</organism>
<accession>A0A1X7UEK1</accession>
<sequence length="49" mass="5430">MMSLYHLCNGFASKIFGKLKSMDGGVAKANQARFESNTTRNQVFSSWAV</sequence>
<dbReference type="InParanoid" id="A0A1X7UEK1"/>
<proteinExistence type="predicted"/>
<dbReference type="EnsemblMetazoa" id="Aqu2.1.26070_001">
    <property type="protein sequence ID" value="Aqu2.1.26070_001"/>
    <property type="gene ID" value="Aqu2.1.26070"/>
</dbReference>
<name>A0A1X7UEK1_AMPQE</name>